<proteinExistence type="predicted"/>
<accession>A0AAD7DLF6</accession>
<name>A0AAD7DLF6_MYCRO</name>
<feature type="region of interest" description="Disordered" evidence="1">
    <location>
        <begin position="1"/>
        <end position="29"/>
    </location>
</feature>
<dbReference type="AlphaFoldDB" id="A0AAD7DLF6"/>
<gene>
    <name evidence="3" type="ORF">B0H17DRAFT_1061709</name>
</gene>
<keyword evidence="2" id="KW-1133">Transmembrane helix</keyword>
<comment type="caution">
    <text evidence="3">The sequence shown here is derived from an EMBL/GenBank/DDBJ whole genome shotgun (WGS) entry which is preliminary data.</text>
</comment>
<evidence type="ECO:0000256" key="2">
    <source>
        <dbReference type="SAM" id="Phobius"/>
    </source>
</evidence>
<feature type="transmembrane region" description="Helical" evidence="2">
    <location>
        <begin position="273"/>
        <end position="294"/>
    </location>
</feature>
<dbReference type="Gene3D" id="3.60.130.30">
    <property type="match status" value="1"/>
</dbReference>
<organism evidence="3 4">
    <name type="scientific">Mycena rosella</name>
    <name type="common">Pink bonnet</name>
    <name type="synonym">Agaricus rosellus</name>
    <dbReference type="NCBI Taxonomy" id="1033263"/>
    <lineage>
        <taxon>Eukaryota</taxon>
        <taxon>Fungi</taxon>
        <taxon>Dikarya</taxon>
        <taxon>Basidiomycota</taxon>
        <taxon>Agaricomycotina</taxon>
        <taxon>Agaricomycetes</taxon>
        <taxon>Agaricomycetidae</taxon>
        <taxon>Agaricales</taxon>
        <taxon>Marasmiineae</taxon>
        <taxon>Mycenaceae</taxon>
        <taxon>Mycena</taxon>
    </lineage>
</organism>
<dbReference type="Proteomes" id="UP001221757">
    <property type="component" value="Unassembled WGS sequence"/>
</dbReference>
<reference evidence="3" key="1">
    <citation type="submission" date="2023-03" db="EMBL/GenBank/DDBJ databases">
        <title>Massive genome expansion in bonnet fungi (Mycena s.s.) driven by repeated elements and novel gene families across ecological guilds.</title>
        <authorList>
            <consortium name="Lawrence Berkeley National Laboratory"/>
            <person name="Harder C.B."/>
            <person name="Miyauchi S."/>
            <person name="Viragh M."/>
            <person name="Kuo A."/>
            <person name="Thoen E."/>
            <person name="Andreopoulos B."/>
            <person name="Lu D."/>
            <person name="Skrede I."/>
            <person name="Drula E."/>
            <person name="Henrissat B."/>
            <person name="Morin E."/>
            <person name="Kohler A."/>
            <person name="Barry K."/>
            <person name="LaButti K."/>
            <person name="Morin E."/>
            <person name="Salamov A."/>
            <person name="Lipzen A."/>
            <person name="Mereny Z."/>
            <person name="Hegedus B."/>
            <person name="Baldrian P."/>
            <person name="Stursova M."/>
            <person name="Weitz H."/>
            <person name="Taylor A."/>
            <person name="Grigoriev I.V."/>
            <person name="Nagy L.G."/>
            <person name="Martin F."/>
            <person name="Kauserud H."/>
        </authorList>
    </citation>
    <scope>NUCLEOTIDE SEQUENCE</scope>
    <source>
        <strain evidence="3">CBHHK067</strain>
    </source>
</reference>
<keyword evidence="4" id="KW-1185">Reference proteome</keyword>
<protein>
    <submittedName>
        <fullName evidence="3">Uncharacterized protein</fullName>
    </submittedName>
</protein>
<keyword evidence="2" id="KW-0472">Membrane</keyword>
<dbReference type="EMBL" id="JARKIE010000053">
    <property type="protein sequence ID" value="KAJ7692284.1"/>
    <property type="molecule type" value="Genomic_DNA"/>
</dbReference>
<evidence type="ECO:0000256" key="1">
    <source>
        <dbReference type="SAM" id="MobiDB-lite"/>
    </source>
</evidence>
<keyword evidence="2" id="KW-0812">Transmembrane</keyword>
<evidence type="ECO:0000313" key="3">
    <source>
        <dbReference type="EMBL" id="KAJ7692284.1"/>
    </source>
</evidence>
<sequence length="343" mass="38006">MRRFLPRTAKTAAATSAPVHHAPFPSPEPAPKRACIENTSGMNFNVDAIEEDLAGLDPLVLKRLHKGFEREVRNLVSTAKQNEVVMSKFNFERACSNKKQRGNNNITKHTWMDGIPRMAVSADGVPLLIHLPGAIKEGSTISHGLYLQSILLAQLIEFVDALGGKLPKCAGADKEGRGQAGQIASLFKMTKAWHAIGHDHDDPTVASHILKSGRNFGANSYRACKKLRAEAEKRHKFLKVIGSDDPLVMEGREIMYNRQTPLHPDKSDHKRGWAVLVVVSPFTGSALHILCLNLRMSYTNGTMIMIRGKVLPHEVEAFSNGQHICIAHFMHRSLWNSCRIIPP</sequence>
<evidence type="ECO:0000313" key="4">
    <source>
        <dbReference type="Proteomes" id="UP001221757"/>
    </source>
</evidence>